<dbReference type="EMBL" id="CAXHTA020000001">
    <property type="protein sequence ID" value="CAL5218884.1"/>
    <property type="molecule type" value="Genomic_DNA"/>
</dbReference>
<dbReference type="SUPFAM" id="SSF54160">
    <property type="entry name" value="Chromo domain-like"/>
    <property type="match status" value="1"/>
</dbReference>
<dbReference type="InterPro" id="IPR023779">
    <property type="entry name" value="Chromodomain_CS"/>
</dbReference>
<proteinExistence type="predicted"/>
<dbReference type="Pfam" id="PF17921">
    <property type="entry name" value="Integrase_H2C2"/>
    <property type="match status" value="1"/>
</dbReference>
<evidence type="ECO:0000259" key="9">
    <source>
        <dbReference type="PROSITE" id="PS50013"/>
    </source>
</evidence>
<dbReference type="InterPro" id="IPR016197">
    <property type="entry name" value="Chromo-like_dom_sf"/>
</dbReference>
<sequence>MVDTEMTDAEREQARAQQGQGTLPAAASASGSGVNSDVMAAINKLGELGFAVKSLAEKVSAPTVPVGGSQDTGLANVKNFWSRPPLFTGENPEKEDVRTWLRLVGRMVAPLTNSSQGKADFVAGCLRGNAQSLYETRLEHLKPSFEELSAFLIKEFAEKNPEHHARLRLKHLRMKEGNLSAFKAEFTRNLSLCEKKPVHDADAIEYFYAGLTPELQNLLLMDPLTKEWWADLNTLMDAATLLYSQRGIKGKAVLASPVAAMYNADCDGAKFQDDKPARGAAAVWGNTAGHANTGRAAATFKKGKHTRRGQKRSSAGPAASVASDGPPPPKKKTLACWVCSGPHVAKQCPNKHPDRCQVRVLADIGCYAGNLLDSSMARRLGLAVQRPQQHQRVRLADNSIVPLEGTCVAKLRIGQFCEELTFLVMPLGSEFNVVLGNSYLRKRNVFMDLQGNCMQLSKANKIYLFQSIASSGEVDCCEEQRQIPLPKGSFVCSATAVKRDMRDGCRSFVVMVSPLQESTPVMNDCHAPYDRAVQGLLDEYKDVFDDVRGMPPKREHCIYHTIPLEKGSQPVFRPMYRLSQAELAEVRRQLDEFLAKGHIEPSTSPYGSPVLFVQKKDGSLRMCLDFRALNKLTVKNRYPIPRIDDLLDQLRGARVFSSLDLQSGYHQIRISEEDIPKTAFRTPFGHYQFKVLCFGLTNAPATFQHAMNSAFRDCLGKFVLVYLDDILVYSRNEAEHLVHLEHVLQILRKEQYYAKMKKCKFLKAELPFLGHVVSAAGVCVDPQKVAVVRDWPVPTSVPEVRSFLGLANYFRKFMQGYAAIRAPLSDLTKKHARFVWTEECQTAFEKVKESLINAPVLKQPDFSKPFEVIADASDKGVWPALPGLEGMPSPKKFIAEEVHDCIYSGHFGVAKTKKTAQRLFWWPSMLHDVKAHVTTCEDSAAIFRDQVWKHHGLCQDMVSDGDPRFTSRFWSEVCAKVPSAEHFTKTFSTSIGEAKKALLAAQSRQRALKSRRHVEYAVGDDKYVPPTGGRRKRAPPPTVLDSGELEWDVEAILYRRERKHRGKGRGKTAHEYFVKWKGYGMEEATWEPAENLNNCQEKLQEFKAIHGDAPAPPQPAPGLDERTRGNTNARSTAGAGSEAEELPGKRRRKRMNKEGAANLRRSARLRQG</sequence>
<dbReference type="Gene3D" id="3.10.10.10">
    <property type="entry name" value="HIV Type 1 Reverse Transcriptase, subunit A, domain 1"/>
    <property type="match status" value="1"/>
</dbReference>
<comment type="caution">
    <text evidence="11">The sequence shown here is derived from an EMBL/GenBank/DDBJ whole genome shotgun (WGS) entry which is preliminary data.</text>
</comment>
<dbReference type="InterPro" id="IPR050951">
    <property type="entry name" value="Retrovirus_Pol_polyprotein"/>
</dbReference>
<dbReference type="Pfam" id="PF03732">
    <property type="entry name" value="Retrotrans_gag"/>
    <property type="match status" value="1"/>
</dbReference>
<evidence type="ECO:0000256" key="1">
    <source>
        <dbReference type="ARBA" id="ARBA00004123"/>
    </source>
</evidence>
<dbReference type="Pfam" id="PF13650">
    <property type="entry name" value="Asp_protease_2"/>
    <property type="match status" value="1"/>
</dbReference>
<dbReference type="PANTHER" id="PTHR37984:SF5">
    <property type="entry name" value="PROTEIN NYNRIN-LIKE"/>
    <property type="match status" value="1"/>
</dbReference>
<dbReference type="PROSITE" id="PS00598">
    <property type="entry name" value="CHROMO_1"/>
    <property type="match status" value="1"/>
</dbReference>
<dbReference type="Proteomes" id="UP001497392">
    <property type="component" value="Unassembled WGS sequence"/>
</dbReference>
<feature type="domain" description="Reverse transcriptase" evidence="10">
    <location>
        <begin position="594"/>
        <end position="773"/>
    </location>
</feature>
<dbReference type="Gene3D" id="3.30.70.270">
    <property type="match status" value="2"/>
</dbReference>
<feature type="domain" description="Chromo" evidence="9">
    <location>
        <begin position="1047"/>
        <end position="1114"/>
    </location>
</feature>
<feature type="region of interest" description="Disordered" evidence="8">
    <location>
        <begin position="1020"/>
        <end position="1039"/>
    </location>
</feature>
<dbReference type="InterPro" id="IPR043128">
    <property type="entry name" value="Rev_trsase/Diguanyl_cyclase"/>
</dbReference>
<feature type="region of interest" description="Disordered" evidence="8">
    <location>
        <begin position="1106"/>
        <end position="1168"/>
    </location>
</feature>
<organism evidence="11 12">
    <name type="scientific">Coccomyxa viridis</name>
    <dbReference type="NCBI Taxonomy" id="1274662"/>
    <lineage>
        <taxon>Eukaryota</taxon>
        <taxon>Viridiplantae</taxon>
        <taxon>Chlorophyta</taxon>
        <taxon>core chlorophytes</taxon>
        <taxon>Trebouxiophyceae</taxon>
        <taxon>Trebouxiophyceae incertae sedis</taxon>
        <taxon>Coccomyxaceae</taxon>
        <taxon>Coccomyxa</taxon>
    </lineage>
</organism>
<dbReference type="InterPro" id="IPR021109">
    <property type="entry name" value="Peptidase_aspartic_dom_sf"/>
</dbReference>
<accession>A0ABP1FK67</accession>
<evidence type="ECO:0000259" key="10">
    <source>
        <dbReference type="PROSITE" id="PS50878"/>
    </source>
</evidence>
<dbReference type="Pfam" id="PF00385">
    <property type="entry name" value="Chromo"/>
    <property type="match status" value="1"/>
</dbReference>
<dbReference type="PROSITE" id="PS50013">
    <property type="entry name" value="CHROMO_2"/>
    <property type="match status" value="1"/>
</dbReference>
<dbReference type="PANTHER" id="PTHR37984">
    <property type="entry name" value="PROTEIN CBG26694"/>
    <property type="match status" value="1"/>
</dbReference>
<dbReference type="Gene3D" id="2.40.70.10">
    <property type="entry name" value="Acid Proteases"/>
    <property type="match status" value="1"/>
</dbReference>
<evidence type="ECO:0000256" key="3">
    <source>
        <dbReference type="ARBA" id="ARBA00022695"/>
    </source>
</evidence>
<dbReference type="InterPro" id="IPR000477">
    <property type="entry name" value="RT_dom"/>
</dbReference>
<gene>
    <name evidence="11" type="primary">g621</name>
    <name evidence="11" type="ORF">VP750_LOCUS543</name>
</gene>
<feature type="region of interest" description="Disordered" evidence="8">
    <location>
        <begin position="294"/>
        <end position="329"/>
    </location>
</feature>
<evidence type="ECO:0000313" key="12">
    <source>
        <dbReference type="Proteomes" id="UP001497392"/>
    </source>
</evidence>
<dbReference type="SUPFAM" id="SSF56672">
    <property type="entry name" value="DNA/RNA polymerases"/>
    <property type="match status" value="1"/>
</dbReference>
<dbReference type="Gene3D" id="2.40.50.40">
    <property type="match status" value="1"/>
</dbReference>
<evidence type="ECO:0000313" key="11">
    <source>
        <dbReference type="EMBL" id="CAL5218884.1"/>
    </source>
</evidence>
<keyword evidence="2" id="KW-0808">Transferase</keyword>
<protein>
    <submittedName>
        <fullName evidence="11">G621 protein</fullName>
    </submittedName>
</protein>
<dbReference type="SMART" id="SM00298">
    <property type="entry name" value="CHROMO"/>
    <property type="match status" value="1"/>
</dbReference>
<keyword evidence="7" id="KW-0511">Multifunctional enzyme</keyword>
<name>A0ABP1FK67_9CHLO</name>
<keyword evidence="4" id="KW-0540">Nuclease</keyword>
<evidence type="ECO:0000256" key="7">
    <source>
        <dbReference type="ARBA" id="ARBA00023268"/>
    </source>
</evidence>
<keyword evidence="5" id="KW-0378">Hydrolase</keyword>
<dbReference type="Gene3D" id="1.10.340.70">
    <property type="match status" value="1"/>
</dbReference>
<feature type="region of interest" description="Disordered" evidence="8">
    <location>
        <begin position="1"/>
        <end position="33"/>
    </location>
</feature>
<dbReference type="InterPro" id="IPR000953">
    <property type="entry name" value="Chromo/chromo_shadow_dom"/>
</dbReference>
<dbReference type="InterPro" id="IPR041577">
    <property type="entry name" value="RT_RNaseH_2"/>
</dbReference>
<reference evidence="11 12" key="1">
    <citation type="submission" date="2024-06" db="EMBL/GenBank/DDBJ databases">
        <authorList>
            <person name="Kraege A."/>
            <person name="Thomma B."/>
        </authorList>
    </citation>
    <scope>NUCLEOTIDE SEQUENCE [LARGE SCALE GENOMIC DNA]</scope>
</reference>
<evidence type="ECO:0000256" key="8">
    <source>
        <dbReference type="SAM" id="MobiDB-lite"/>
    </source>
</evidence>
<feature type="compositionally biased region" description="Low complexity" evidence="8">
    <location>
        <begin position="15"/>
        <end position="33"/>
    </location>
</feature>
<evidence type="ECO:0000256" key="2">
    <source>
        <dbReference type="ARBA" id="ARBA00022679"/>
    </source>
</evidence>
<dbReference type="PROSITE" id="PS50878">
    <property type="entry name" value="RT_POL"/>
    <property type="match status" value="1"/>
</dbReference>
<keyword evidence="5" id="KW-0255">Endonuclease</keyword>
<dbReference type="InterPro" id="IPR041588">
    <property type="entry name" value="Integrase_H2C2"/>
</dbReference>
<dbReference type="CDD" id="cd00303">
    <property type="entry name" value="retropepsin_like"/>
    <property type="match status" value="1"/>
</dbReference>
<evidence type="ECO:0000256" key="4">
    <source>
        <dbReference type="ARBA" id="ARBA00022722"/>
    </source>
</evidence>
<dbReference type="InterPro" id="IPR043502">
    <property type="entry name" value="DNA/RNA_pol_sf"/>
</dbReference>
<evidence type="ECO:0000256" key="5">
    <source>
        <dbReference type="ARBA" id="ARBA00022759"/>
    </source>
</evidence>
<keyword evidence="12" id="KW-1185">Reference proteome</keyword>
<comment type="subcellular location">
    <subcellularLocation>
        <location evidence="1">Nucleus</location>
    </subcellularLocation>
</comment>
<feature type="compositionally biased region" description="Basic residues" evidence="8">
    <location>
        <begin position="301"/>
        <end position="311"/>
    </location>
</feature>
<dbReference type="InterPro" id="IPR005162">
    <property type="entry name" value="Retrotrans_gag_dom"/>
</dbReference>
<keyword evidence="3" id="KW-0548">Nucleotidyltransferase</keyword>
<dbReference type="Pfam" id="PF17919">
    <property type="entry name" value="RT_RNaseH_2"/>
    <property type="match status" value="1"/>
</dbReference>
<keyword evidence="6" id="KW-0539">Nucleus</keyword>
<dbReference type="InterPro" id="IPR023780">
    <property type="entry name" value="Chromo_domain"/>
</dbReference>
<dbReference type="Pfam" id="PF00078">
    <property type="entry name" value="RVT_1"/>
    <property type="match status" value="1"/>
</dbReference>
<dbReference type="CDD" id="cd01647">
    <property type="entry name" value="RT_LTR"/>
    <property type="match status" value="1"/>
</dbReference>
<dbReference type="CDD" id="cd00024">
    <property type="entry name" value="CD_CSD"/>
    <property type="match status" value="1"/>
</dbReference>
<evidence type="ECO:0000256" key="6">
    <source>
        <dbReference type="ARBA" id="ARBA00023242"/>
    </source>
</evidence>